<dbReference type="Proteomes" id="UP000669133">
    <property type="component" value="Unassembled WGS sequence"/>
</dbReference>
<keyword evidence="5" id="KW-0479">Metal-binding</keyword>
<dbReference type="EMBL" id="JAEOAQ010000002">
    <property type="protein sequence ID" value="KAG5420488.1"/>
    <property type="molecule type" value="Genomic_DNA"/>
</dbReference>
<feature type="region of interest" description="Disordered" evidence="6">
    <location>
        <begin position="527"/>
        <end position="782"/>
    </location>
</feature>
<keyword evidence="2" id="KW-0805">Transcription regulation</keyword>
<feature type="compositionally biased region" description="Polar residues" evidence="6">
    <location>
        <begin position="603"/>
        <end position="614"/>
    </location>
</feature>
<dbReference type="GO" id="GO:0003700">
    <property type="term" value="F:DNA-binding transcription factor activity"/>
    <property type="evidence" value="ECO:0007669"/>
    <property type="project" value="TreeGrafter"/>
</dbReference>
<dbReference type="InterPro" id="IPR052127">
    <property type="entry name" value="STE12_transcription_factor"/>
</dbReference>
<evidence type="ECO:0000256" key="3">
    <source>
        <dbReference type="ARBA" id="ARBA00023163"/>
    </source>
</evidence>
<dbReference type="PROSITE" id="PS00028">
    <property type="entry name" value="ZINC_FINGER_C2H2_1"/>
    <property type="match status" value="2"/>
</dbReference>
<feature type="region of interest" description="Disordered" evidence="6">
    <location>
        <begin position="320"/>
        <end position="374"/>
    </location>
</feature>
<dbReference type="PROSITE" id="PS50157">
    <property type="entry name" value="ZINC_FINGER_C2H2_2"/>
    <property type="match status" value="2"/>
</dbReference>
<reference evidence="8 9" key="1">
    <citation type="submission" date="2020-12" db="EMBL/GenBank/DDBJ databases">
        <title>Effect of drift, selection, and recombination on the evolution of hybrid genomes in Candida yeast pathogens.</title>
        <authorList>
            <person name="Mixao V."/>
            <person name="Ksiezopolska E."/>
            <person name="Saus E."/>
            <person name="Boekhout T."/>
            <person name="Gacser A."/>
            <person name="Gabaldon T."/>
        </authorList>
    </citation>
    <scope>NUCLEOTIDE SEQUENCE [LARGE SCALE GENOMIC DNA]</scope>
    <source>
        <strain evidence="8 9">BP57</strain>
    </source>
</reference>
<dbReference type="AlphaFoldDB" id="A0A8H8DBK0"/>
<feature type="compositionally biased region" description="Polar residues" evidence="6">
    <location>
        <begin position="393"/>
        <end position="403"/>
    </location>
</feature>
<keyword evidence="4" id="KW-0539">Nucleus</keyword>
<feature type="compositionally biased region" description="Basic and acidic residues" evidence="6">
    <location>
        <begin position="554"/>
        <end position="571"/>
    </location>
</feature>
<dbReference type="RefSeq" id="XP_067549604.1">
    <property type="nucleotide sequence ID" value="XM_067691216.1"/>
</dbReference>
<feature type="compositionally biased region" description="Polar residues" evidence="6">
    <location>
        <begin position="345"/>
        <end position="356"/>
    </location>
</feature>
<feature type="compositionally biased region" description="Polar residues" evidence="6">
    <location>
        <begin position="574"/>
        <end position="595"/>
    </location>
</feature>
<dbReference type="InterPro" id="IPR036236">
    <property type="entry name" value="Znf_C2H2_sf"/>
</dbReference>
<evidence type="ECO:0000259" key="7">
    <source>
        <dbReference type="PROSITE" id="PS50157"/>
    </source>
</evidence>
<feature type="region of interest" description="Disordered" evidence="6">
    <location>
        <begin position="393"/>
        <end position="506"/>
    </location>
</feature>
<accession>A0A8H8DBK0</accession>
<evidence type="ECO:0000256" key="6">
    <source>
        <dbReference type="SAM" id="MobiDB-lite"/>
    </source>
</evidence>
<sequence>MDLNQDMDQLASEYYADLANKQNALSNQNMGLVDDFVITPDSGNQNQTFAQQSYPQTDEDYTQVYSQYPKLANANGLQEDKLGDTTFTDFQLNDLNLDFLLKSSQNSQQQQQQQQQDQQMPQIQENLLSNNVGDPRFLKAGENSNFLRQQDQAFYQLQHQQEEFGMNGNTSANTSIPGAFLNQGDNMEVDDSPPFTIESDLYFDQGPDNNSVITSNNFQPHHDNRSSIISHNNNPPFHSSHLKSPLQPNEFNISPFDDSSRVSSTQNIHRIAHNNFEGAKNMNRRSFVDNDSQQFMGRLRNGSIDSYYAANVINQHLHPQSMSTQQQHQLQQQQQQQQQFQFQQTGGIQNNSSFQEMSPITTTTSNTHSVSSLHSTQPSFFSAQQFFTRNSLDQQSSSLNRPSSDLFGRPSLDSQRSQQQQERNARYTSFTNSISNMIPFMGDRSQSQRSPPGNSTQPVLNSGNTPTQPRHLIRSIFKSNSALNAGQPQVTDDAADKVDNNNDDINMDEISNQFLTTSADNMNMTMGAESEPEIEPPKKQKTSKRSLFTRFKSSKQDDVDDAPKVGEKEPLLQESESLETANVGSGQASSGTPSFMTGGPVNLENSTSESSQNAVEPDYAALFENLGKRKPTGSNYRKPKREKSKEDHTQQQQQQQQQSSNTNPQSTSSLFFGKNTQRIKGASSNNSFADNSSATNISVNSSNASSSLAGQSLVLNEDDDTVTSTPQPQAQPSSASSLATASKRLLGSKIMSKSSKKSSSKISKKDKEKDKDRDIIPPDEEPIIASLDTPVATMISKGVEVEVDLASLDLPPDTKIFPTSIINSKNRTRGRKENKEADLNDESKIYLCNYCSRRFKRHEHLKRHFRSLHTFEKPFDCPKCNKKFSRSDNLQQHLKIHNADENGIGIKEEEVNENMSDGER</sequence>
<dbReference type="GO" id="GO:1990527">
    <property type="term" value="C:Tec1p-Ste12p-Dig1p complex"/>
    <property type="evidence" value="ECO:0007669"/>
    <property type="project" value="TreeGrafter"/>
</dbReference>
<evidence type="ECO:0000256" key="5">
    <source>
        <dbReference type="PROSITE-ProRule" id="PRU00042"/>
    </source>
</evidence>
<gene>
    <name evidence="8" type="ORF">I9W82_002369</name>
</gene>
<evidence type="ECO:0000256" key="4">
    <source>
        <dbReference type="ARBA" id="ARBA00023242"/>
    </source>
</evidence>
<dbReference type="InterPro" id="IPR013087">
    <property type="entry name" value="Znf_C2H2_type"/>
</dbReference>
<name>A0A8H8DBK0_9ASCO</name>
<evidence type="ECO:0000256" key="1">
    <source>
        <dbReference type="ARBA" id="ARBA00004123"/>
    </source>
</evidence>
<evidence type="ECO:0000313" key="8">
    <source>
        <dbReference type="EMBL" id="KAG5420488.1"/>
    </source>
</evidence>
<feature type="domain" description="C2H2-type" evidence="7">
    <location>
        <begin position="846"/>
        <end position="874"/>
    </location>
</feature>
<feature type="compositionally biased region" description="Low complexity" evidence="6">
    <location>
        <begin position="650"/>
        <end position="669"/>
    </location>
</feature>
<dbReference type="SMART" id="SM00355">
    <property type="entry name" value="ZnF_C2H2"/>
    <property type="match status" value="2"/>
</dbReference>
<feature type="region of interest" description="Disordered" evidence="6">
    <location>
        <begin position="213"/>
        <end position="241"/>
    </location>
</feature>
<feature type="compositionally biased region" description="Low complexity" evidence="6">
    <location>
        <begin position="358"/>
        <end position="374"/>
    </location>
</feature>
<feature type="compositionally biased region" description="Low complexity" evidence="6">
    <location>
        <begin position="723"/>
        <end position="753"/>
    </location>
</feature>
<protein>
    <recommendedName>
        <fullName evidence="7">C2H2-type domain-containing protein</fullName>
    </recommendedName>
</protein>
<dbReference type="PANTHER" id="PTHR47427">
    <property type="entry name" value="PROTEIN STE12"/>
    <property type="match status" value="1"/>
</dbReference>
<dbReference type="Pfam" id="PF00096">
    <property type="entry name" value="zf-C2H2"/>
    <property type="match status" value="1"/>
</dbReference>
<dbReference type="Gene3D" id="3.30.160.60">
    <property type="entry name" value="Classic Zinc Finger"/>
    <property type="match status" value="2"/>
</dbReference>
<feature type="compositionally biased region" description="Polar residues" evidence="6">
    <location>
        <begin position="226"/>
        <end position="237"/>
    </location>
</feature>
<comment type="caution">
    <text evidence="8">The sequence shown here is derived from an EMBL/GenBank/DDBJ whole genome shotgun (WGS) entry which is preliminary data.</text>
</comment>
<dbReference type="SUPFAM" id="SSF57667">
    <property type="entry name" value="beta-beta-alpha zinc fingers"/>
    <property type="match status" value="1"/>
</dbReference>
<feature type="compositionally biased region" description="Polar residues" evidence="6">
    <location>
        <begin position="477"/>
        <end position="490"/>
    </location>
</feature>
<dbReference type="PANTHER" id="PTHR47427:SF1">
    <property type="entry name" value="PROTEIN STE12"/>
    <property type="match status" value="1"/>
</dbReference>
<dbReference type="GO" id="GO:0005634">
    <property type="term" value="C:nucleus"/>
    <property type="evidence" value="ECO:0007669"/>
    <property type="project" value="UniProtKB-SubCell"/>
</dbReference>
<proteinExistence type="predicted"/>
<feature type="compositionally biased region" description="Low complexity" evidence="6">
    <location>
        <begin position="325"/>
        <end position="344"/>
    </location>
</feature>
<evidence type="ECO:0000313" key="9">
    <source>
        <dbReference type="Proteomes" id="UP000669133"/>
    </source>
</evidence>
<feature type="domain" description="C2H2-type" evidence="7">
    <location>
        <begin position="875"/>
        <end position="902"/>
    </location>
</feature>
<feature type="compositionally biased region" description="Polar residues" evidence="6">
    <location>
        <begin position="444"/>
        <end position="468"/>
    </location>
</feature>
<dbReference type="GO" id="GO:1990526">
    <property type="term" value="C:Ste12p-Dig1p-Dig2p complex"/>
    <property type="evidence" value="ECO:0007669"/>
    <property type="project" value="TreeGrafter"/>
</dbReference>
<dbReference type="FunFam" id="3.30.160.60:FF:000925">
    <property type="entry name" value="Zinc finger protein 668"/>
    <property type="match status" value="1"/>
</dbReference>
<dbReference type="OrthoDB" id="654211at2759"/>
<evidence type="ECO:0000256" key="2">
    <source>
        <dbReference type="ARBA" id="ARBA00023015"/>
    </source>
</evidence>
<dbReference type="GeneID" id="93650998"/>
<comment type="subcellular location">
    <subcellularLocation>
        <location evidence="1">Nucleus</location>
    </subcellularLocation>
</comment>
<organism evidence="8 9">
    <name type="scientific">Candida metapsilosis</name>
    <dbReference type="NCBI Taxonomy" id="273372"/>
    <lineage>
        <taxon>Eukaryota</taxon>
        <taxon>Fungi</taxon>
        <taxon>Dikarya</taxon>
        <taxon>Ascomycota</taxon>
        <taxon>Saccharomycotina</taxon>
        <taxon>Pichiomycetes</taxon>
        <taxon>Debaryomycetaceae</taxon>
        <taxon>Candida/Lodderomyces clade</taxon>
        <taxon>Candida</taxon>
    </lineage>
</organism>
<feature type="compositionally biased region" description="Basic and acidic residues" evidence="6">
    <location>
        <begin position="763"/>
        <end position="776"/>
    </location>
</feature>
<dbReference type="GO" id="GO:0008270">
    <property type="term" value="F:zinc ion binding"/>
    <property type="evidence" value="ECO:0007669"/>
    <property type="project" value="UniProtKB-KW"/>
</dbReference>
<keyword evidence="9" id="KW-1185">Reference proteome</keyword>
<feature type="compositionally biased region" description="Polar residues" evidence="6">
    <location>
        <begin position="412"/>
        <end position="436"/>
    </location>
</feature>
<keyword evidence="5" id="KW-0862">Zinc</keyword>
<feature type="compositionally biased region" description="Low complexity" evidence="6">
    <location>
        <begin position="682"/>
        <end position="712"/>
    </location>
</feature>
<keyword evidence="5" id="KW-0863">Zinc-finger</keyword>
<keyword evidence="3" id="KW-0804">Transcription</keyword>